<dbReference type="AlphaFoldDB" id="A0A8R1EGT7"/>
<dbReference type="GO" id="GO:0005576">
    <property type="term" value="C:extracellular region"/>
    <property type="evidence" value="ECO:0007669"/>
    <property type="project" value="UniProtKB-SubCell"/>
</dbReference>
<dbReference type="InterPro" id="IPR038479">
    <property type="entry name" value="Transthyretin-like_sf"/>
</dbReference>
<evidence type="ECO:0000256" key="3">
    <source>
        <dbReference type="ARBA" id="ARBA00022525"/>
    </source>
</evidence>
<accession>A0A8R1EGT7</accession>
<evidence type="ECO:0000256" key="4">
    <source>
        <dbReference type="ARBA" id="ARBA00022729"/>
    </source>
</evidence>
<evidence type="ECO:0000256" key="1">
    <source>
        <dbReference type="ARBA" id="ARBA00004613"/>
    </source>
</evidence>
<sequence>MGRTWSDANGNFQVTGCASDFGPINTPDPYIYIEHTCPHRVTNATDPIQVSQAFCLHEYYQPIFFK</sequence>
<dbReference type="EnsemblMetazoa" id="CJA33383.1">
    <property type="protein sequence ID" value="CJA33383.1"/>
    <property type="gene ID" value="WBGene00209230"/>
</dbReference>
<keyword evidence="6" id="KW-1185">Reference proteome</keyword>
<evidence type="ECO:0000313" key="6">
    <source>
        <dbReference type="Proteomes" id="UP000005237"/>
    </source>
</evidence>
<name>A0A8R1EGT7_CAEJA</name>
<keyword evidence="3" id="KW-0964">Secreted</keyword>
<dbReference type="GO" id="GO:0009986">
    <property type="term" value="C:cell surface"/>
    <property type="evidence" value="ECO:0007669"/>
    <property type="project" value="InterPro"/>
</dbReference>
<dbReference type="Gene3D" id="2.60.40.3330">
    <property type="match status" value="1"/>
</dbReference>
<dbReference type="InterPro" id="IPR001534">
    <property type="entry name" value="Transthyretin-like"/>
</dbReference>
<reference evidence="5" key="2">
    <citation type="submission" date="2022-06" db="UniProtKB">
        <authorList>
            <consortium name="EnsemblMetazoa"/>
        </authorList>
    </citation>
    <scope>IDENTIFICATION</scope>
    <source>
        <strain evidence="5">DF5081</strain>
    </source>
</reference>
<dbReference type="Proteomes" id="UP000005237">
    <property type="component" value="Unassembled WGS sequence"/>
</dbReference>
<comment type="similarity">
    <text evidence="2">Belongs to the nematode transthyretin-like family.</text>
</comment>
<organism evidence="5 6">
    <name type="scientific">Caenorhabditis japonica</name>
    <dbReference type="NCBI Taxonomy" id="281687"/>
    <lineage>
        <taxon>Eukaryota</taxon>
        <taxon>Metazoa</taxon>
        <taxon>Ecdysozoa</taxon>
        <taxon>Nematoda</taxon>
        <taxon>Chromadorea</taxon>
        <taxon>Rhabditida</taxon>
        <taxon>Rhabditina</taxon>
        <taxon>Rhabditomorpha</taxon>
        <taxon>Rhabditoidea</taxon>
        <taxon>Rhabditidae</taxon>
        <taxon>Peloderinae</taxon>
        <taxon>Caenorhabditis</taxon>
    </lineage>
</organism>
<dbReference type="Pfam" id="PF01060">
    <property type="entry name" value="TTR-52"/>
    <property type="match status" value="1"/>
</dbReference>
<evidence type="ECO:0000256" key="2">
    <source>
        <dbReference type="ARBA" id="ARBA00010112"/>
    </source>
</evidence>
<keyword evidence="4" id="KW-0732">Signal</keyword>
<protein>
    <submittedName>
        <fullName evidence="5">Uncharacterized protein</fullName>
    </submittedName>
</protein>
<reference evidence="6" key="1">
    <citation type="submission" date="2010-08" db="EMBL/GenBank/DDBJ databases">
        <authorList>
            <consortium name="Caenorhabditis japonica Sequencing Consortium"/>
            <person name="Wilson R.K."/>
        </authorList>
    </citation>
    <scope>NUCLEOTIDE SEQUENCE [LARGE SCALE GENOMIC DNA]</scope>
    <source>
        <strain evidence="6">DF5081</strain>
    </source>
</reference>
<comment type="subcellular location">
    <subcellularLocation>
        <location evidence="1">Secreted</location>
    </subcellularLocation>
</comment>
<evidence type="ECO:0000313" key="5">
    <source>
        <dbReference type="EnsemblMetazoa" id="CJA33383.1"/>
    </source>
</evidence>
<proteinExistence type="inferred from homology"/>